<keyword evidence="3" id="KW-1185">Reference proteome</keyword>
<dbReference type="PANTHER" id="PTHR33371">
    <property type="entry name" value="INTERMEMBRANE PHOSPHOLIPID TRANSPORT SYSTEM BINDING PROTEIN MLAD-RELATED"/>
    <property type="match status" value="1"/>
</dbReference>
<dbReference type="InterPro" id="IPR052336">
    <property type="entry name" value="MlaD_Phospholipid_Transporter"/>
</dbReference>
<name>A0A386ZP30_9NOCA</name>
<sequence length="322" mass="33357">MPGAGVNGPTYELHIQFANALNLPSHARVMANGAQVGQLRRVTVTDPSATGPGSVVADVDIQRSVPLPAATVAQLRQDTILGDIYIGLDIPTGAAGPVLSSGGTIPIAQTKPALQVEDVLSGLATFVSGGALHSAQDVVNRLNAALPADPADTARIADVLKNDLIDVAANQDDITAFLDSIGTNTQMILDNRDRLDEILTPQGVVDITAIAQSLIHVVGVIGALGGLAHSLEWIAPLASQGDAAARAFVPMLLNSARPLNLSVPSNLNALIAFLRDKLIPWSQRPTVNILGVHTDPAAAGPVSTDDQVNQIVAALRMIGMVR</sequence>
<dbReference type="PANTHER" id="PTHR33371:SF15">
    <property type="entry name" value="LIPOPROTEIN LPRN"/>
    <property type="match status" value="1"/>
</dbReference>
<reference evidence="2 3" key="1">
    <citation type="submission" date="2018-09" db="EMBL/GenBank/DDBJ databases">
        <title>Nocardia yunnanensis sp. nov., an actinomycete isolated from a soil sample.</title>
        <authorList>
            <person name="Zhang J."/>
        </authorList>
    </citation>
    <scope>NUCLEOTIDE SEQUENCE [LARGE SCALE GENOMIC DNA]</scope>
    <source>
        <strain evidence="2 3">CFHS0054</strain>
    </source>
</reference>
<evidence type="ECO:0000313" key="3">
    <source>
        <dbReference type="Proteomes" id="UP000267164"/>
    </source>
</evidence>
<dbReference type="GO" id="GO:0005576">
    <property type="term" value="C:extracellular region"/>
    <property type="evidence" value="ECO:0007669"/>
    <property type="project" value="TreeGrafter"/>
</dbReference>
<dbReference type="Proteomes" id="UP000267164">
    <property type="component" value="Chromosome"/>
</dbReference>
<gene>
    <name evidence="2" type="ORF">D7D52_26640</name>
</gene>
<dbReference type="Pfam" id="PF02470">
    <property type="entry name" value="MlaD"/>
    <property type="match status" value="1"/>
</dbReference>
<dbReference type="AlphaFoldDB" id="A0A386ZP30"/>
<evidence type="ECO:0000259" key="1">
    <source>
        <dbReference type="Pfam" id="PF02470"/>
    </source>
</evidence>
<dbReference type="KEGG" id="nyu:D7D52_26640"/>
<dbReference type="OrthoDB" id="4368973at2"/>
<proteinExistence type="predicted"/>
<feature type="domain" description="Mce/MlaD" evidence="1">
    <location>
        <begin position="9"/>
        <end position="89"/>
    </location>
</feature>
<accession>A0A386ZP30</accession>
<evidence type="ECO:0000313" key="2">
    <source>
        <dbReference type="EMBL" id="AYF79411.1"/>
    </source>
</evidence>
<dbReference type="InterPro" id="IPR003399">
    <property type="entry name" value="Mce/MlaD"/>
</dbReference>
<protein>
    <submittedName>
        <fullName evidence="2">MCE family protein</fullName>
    </submittedName>
</protein>
<dbReference type="EMBL" id="CP032568">
    <property type="protein sequence ID" value="AYF79411.1"/>
    <property type="molecule type" value="Genomic_DNA"/>
</dbReference>
<organism evidence="2 3">
    <name type="scientific">Nocardia yunnanensis</name>
    <dbReference type="NCBI Taxonomy" id="2382165"/>
    <lineage>
        <taxon>Bacteria</taxon>
        <taxon>Bacillati</taxon>
        <taxon>Actinomycetota</taxon>
        <taxon>Actinomycetes</taxon>
        <taxon>Mycobacteriales</taxon>
        <taxon>Nocardiaceae</taxon>
        <taxon>Nocardia</taxon>
    </lineage>
</organism>